<reference evidence="3" key="1">
    <citation type="submission" date="2016-04" db="EMBL/GenBank/DDBJ databases">
        <authorList>
            <person name="Evans L.H."/>
            <person name="Alamgir A."/>
            <person name="Owens N."/>
            <person name="Weber N.D."/>
            <person name="Virtaneva K."/>
            <person name="Barbian K."/>
            <person name="Babar A."/>
            <person name="Rosenke K."/>
        </authorList>
    </citation>
    <scope>NUCLEOTIDE SEQUENCE</scope>
    <source>
        <strain evidence="3">86-2</strain>
    </source>
</reference>
<feature type="compositionally biased region" description="Basic and acidic residues" evidence="1">
    <location>
        <begin position="37"/>
        <end position="48"/>
    </location>
</feature>
<dbReference type="RefSeq" id="WP_296947159.1">
    <property type="nucleotide sequence ID" value="NZ_LT599021.1"/>
</dbReference>
<feature type="compositionally biased region" description="Basic and acidic residues" evidence="1">
    <location>
        <begin position="149"/>
        <end position="169"/>
    </location>
</feature>
<evidence type="ECO:0008006" key="4">
    <source>
        <dbReference type="Google" id="ProtNLM"/>
    </source>
</evidence>
<evidence type="ECO:0000256" key="2">
    <source>
        <dbReference type="SAM" id="SignalP"/>
    </source>
</evidence>
<dbReference type="EMBL" id="FLUL01000001">
    <property type="protein sequence ID" value="SBV94194.1"/>
    <property type="molecule type" value="Genomic_DNA"/>
</dbReference>
<accession>A0A212J473</accession>
<evidence type="ECO:0000313" key="3">
    <source>
        <dbReference type="EMBL" id="SBV94194.1"/>
    </source>
</evidence>
<sequence>MKKILLLISLAIVCGSLAAQGSMGGMGGGRPPGGGKGRGEGHAPMHQGNSRDESFFIMGIPDIPNLTLEQREKLSKTISDERKDIFKLMQEKQELKMRSENPGIANKERLKLTEKISKTDEKIKTKQEKYDKKYKFILTAEQYHIFAEKKQSVEFREPPRRRLEEKGDQRPSAMPNKGTAPDESPDGMF</sequence>
<gene>
    <name evidence="3" type="ORF">KL86DYS2_10684</name>
</gene>
<organism evidence="3">
    <name type="scientific">uncultured Dysgonomonas sp</name>
    <dbReference type="NCBI Taxonomy" id="206096"/>
    <lineage>
        <taxon>Bacteria</taxon>
        <taxon>Pseudomonadati</taxon>
        <taxon>Bacteroidota</taxon>
        <taxon>Bacteroidia</taxon>
        <taxon>Bacteroidales</taxon>
        <taxon>Dysgonomonadaceae</taxon>
        <taxon>Dysgonomonas</taxon>
        <taxon>environmental samples</taxon>
    </lineage>
</organism>
<keyword evidence="2" id="KW-0732">Signal</keyword>
<name>A0A212J473_9BACT</name>
<proteinExistence type="predicted"/>
<feature type="region of interest" description="Disordered" evidence="1">
    <location>
        <begin position="149"/>
        <end position="189"/>
    </location>
</feature>
<feature type="region of interest" description="Disordered" evidence="1">
    <location>
        <begin position="23"/>
        <end position="48"/>
    </location>
</feature>
<evidence type="ECO:0000256" key="1">
    <source>
        <dbReference type="SAM" id="MobiDB-lite"/>
    </source>
</evidence>
<feature type="compositionally biased region" description="Gly residues" evidence="1">
    <location>
        <begin position="23"/>
        <end position="36"/>
    </location>
</feature>
<feature type="chain" id="PRO_5012690861" description="Periplasmic heavy metal sensor" evidence="2">
    <location>
        <begin position="19"/>
        <end position="189"/>
    </location>
</feature>
<dbReference type="AlphaFoldDB" id="A0A212J473"/>
<feature type="signal peptide" evidence="2">
    <location>
        <begin position="1"/>
        <end position="18"/>
    </location>
</feature>
<protein>
    <recommendedName>
        <fullName evidence="4">Periplasmic heavy metal sensor</fullName>
    </recommendedName>
</protein>